<dbReference type="RefSeq" id="WP_344424769.1">
    <property type="nucleotide sequence ID" value="NZ_BAAANN010000023.1"/>
</dbReference>
<evidence type="ECO:0000259" key="1">
    <source>
        <dbReference type="Pfam" id="PF12697"/>
    </source>
</evidence>
<dbReference type="InterPro" id="IPR029058">
    <property type="entry name" value="AB_hydrolase_fold"/>
</dbReference>
<dbReference type="Gene3D" id="3.40.50.1820">
    <property type="entry name" value="alpha/beta hydrolase"/>
    <property type="match status" value="1"/>
</dbReference>
<organism evidence="2 3">
    <name type="scientific">Amycolatopsis minnesotensis</name>
    <dbReference type="NCBI Taxonomy" id="337894"/>
    <lineage>
        <taxon>Bacteria</taxon>
        <taxon>Bacillati</taxon>
        <taxon>Actinomycetota</taxon>
        <taxon>Actinomycetes</taxon>
        <taxon>Pseudonocardiales</taxon>
        <taxon>Pseudonocardiaceae</taxon>
        <taxon>Amycolatopsis</taxon>
    </lineage>
</organism>
<comment type="caution">
    <text evidence="2">The sequence shown here is derived from an EMBL/GenBank/DDBJ whole genome shotgun (WGS) entry which is preliminary data.</text>
</comment>
<dbReference type="Proteomes" id="UP001501116">
    <property type="component" value="Unassembled WGS sequence"/>
</dbReference>
<dbReference type="InterPro" id="IPR050471">
    <property type="entry name" value="AB_hydrolase"/>
</dbReference>
<keyword evidence="3" id="KW-1185">Reference proteome</keyword>
<protein>
    <recommendedName>
        <fullName evidence="1">AB hydrolase-1 domain-containing protein</fullName>
    </recommendedName>
</protein>
<accession>A0ABP5D5M9</accession>
<dbReference type="SUPFAM" id="SSF53474">
    <property type="entry name" value="alpha/beta-Hydrolases"/>
    <property type="match status" value="1"/>
</dbReference>
<feature type="domain" description="AB hydrolase-1" evidence="1">
    <location>
        <begin position="39"/>
        <end position="251"/>
    </location>
</feature>
<dbReference type="EMBL" id="BAAANN010000023">
    <property type="protein sequence ID" value="GAA1972955.1"/>
    <property type="molecule type" value="Genomic_DNA"/>
</dbReference>
<dbReference type="PANTHER" id="PTHR43433">
    <property type="entry name" value="HYDROLASE, ALPHA/BETA FOLD FAMILY PROTEIN"/>
    <property type="match status" value="1"/>
</dbReference>
<dbReference type="InterPro" id="IPR000073">
    <property type="entry name" value="AB_hydrolase_1"/>
</dbReference>
<dbReference type="PANTHER" id="PTHR43433:SF10">
    <property type="entry name" value="AB HYDROLASE-1 DOMAIN-CONTAINING PROTEIN"/>
    <property type="match status" value="1"/>
</dbReference>
<reference evidence="3" key="1">
    <citation type="journal article" date="2019" name="Int. J. Syst. Evol. Microbiol.">
        <title>The Global Catalogue of Microorganisms (GCM) 10K type strain sequencing project: providing services to taxonomists for standard genome sequencing and annotation.</title>
        <authorList>
            <consortium name="The Broad Institute Genomics Platform"/>
            <consortium name="The Broad Institute Genome Sequencing Center for Infectious Disease"/>
            <person name="Wu L."/>
            <person name="Ma J."/>
        </authorList>
    </citation>
    <scope>NUCLEOTIDE SEQUENCE [LARGE SCALE GENOMIC DNA]</scope>
    <source>
        <strain evidence="3">JCM 14545</strain>
    </source>
</reference>
<dbReference type="Pfam" id="PF12697">
    <property type="entry name" value="Abhydrolase_6"/>
    <property type="match status" value="1"/>
</dbReference>
<sequence>MTGPDLVGLGTHAVWAKVEGSQTNAPPVVFEGPLGGPVELWSYLQRELARDTLTVSYQRAGTAPSTRAPGPRTAPKLAEDLGELLTALGIDRPVVLVAHTFGAMAAHSFAVRWPDRVHGLVLVDPMHPGELMRSAAQRKAMAQLEAALVRSGVKTLLRRGRGAAAASFDWLPAAERESLSRCLDHPRTWFAALSELVAWKNSAGRFAGGFPAEVPVVVLGSKPRLGRDKVAQALVGELTAASARPAFVMVPEESAMRLTADSPFGAATVDAARYLFAEVTA</sequence>
<gene>
    <name evidence="2" type="ORF">GCM10009754_54580</name>
</gene>
<evidence type="ECO:0000313" key="2">
    <source>
        <dbReference type="EMBL" id="GAA1972955.1"/>
    </source>
</evidence>
<evidence type="ECO:0000313" key="3">
    <source>
        <dbReference type="Proteomes" id="UP001501116"/>
    </source>
</evidence>
<name>A0ABP5D5M9_9PSEU</name>
<proteinExistence type="predicted"/>